<proteinExistence type="predicted"/>
<accession>A0A8H3F188</accession>
<evidence type="ECO:0000256" key="1">
    <source>
        <dbReference type="SAM" id="MobiDB-lite"/>
    </source>
</evidence>
<dbReference type="Proteomes" id="UP000664203">
    <property type="component" value="Unassembled WGS sequence"/>
</dbReference>
<name>A0A8H3F188_9LECA</name>
<feature type="region of interest" description="Disordered" evidence="1">
    <location>
        <begin position="1"/>
        <end position="100"/>
    </location>
</feature>
<feature type="compositionally biased region" description="Basic and acidic residues" evidence="1">
    <location>
        <begin position="613"/>
        <end position="641"/>
    </location>
</feature>
<comment type="caution">
    <text evidence="2">The sequence shown here is derived from an EMBL/GenBank/DDBJ whole genome shotgun (WGS) entry which is preliminary data.</text>
</comment>
<feature type="compositionally biased region" description="Basic residues" evidence="1">
    <location>
        <begin position="24"/>
        <end position="34"/>
    </location>
</feature>
<reference evidence="2" key="1">
    <citation type="submission" date="2021-03" db="EMBL/GenBank/DDBJ databases">
        <authorList>
            <person name="Tagirdzhanova G."/>
        </authorList>
    </citation>
    <scope>NUCLEOTIDE SEQUENCE</scope>
</reference>
<dbReference type="OrthoDB" id="10305722at2759"/>
<feature type="compositionally biased region" description="Basic and acidic residues" evidence="1">
    <location>
        <begin position="38"/>
        <end position="73"/>
    </location>
</feature>
<evidence type="ECO:0000313" key="2">
    <source>
        <dbReference type="EMBL" id="CAF9916452.1"/>
    </source>
</evidence>
<feature type="region of interest" description="Disordered" evidence="1">
    <location>
        <begin position="359"/>
        <end position="379"/>
    </location>
</feature>
<gene>
    <name evidence="2" type="ORF">ALECFALPRED_010724</name>
</gene>
<feature type="compositionally biased region" description="Basic and acidic residues" evidence="1">
    <location>
        <begin position="359"/>
        <end position="376"/>
    </location>
</feature>
<feature type="region of interest" description="Disordered" evidence="1">
    <location>
        <begin position="613"/>
        <end position="668"/>
    </location>
</feature>
<feature type="compositionally biased region" description="Polar residues" evidence="1">
    <location>
        <begin position="77"/>
        <end position="91"/>
    </location>
</feature>
<dbReference type="EMBL" id="CAJPDR010000091">
    <property type="protein sequence ID" value="CAF9916452.1"/>
    <property type="molecule type" value="Genomic_DNA"/>
</dbReference>
<feature type="compositionally biased region" description="Acidic residues" evidence="1">
    <location>
        <begin position="642"/>
        <end position="668"/>
    </location>
</feature>
<organism evidence="2 3">
    <name type="scientific">Alectoria fallacina</name>
    <dbReference type="NCBI Taxonomy" id="1903189"/>
    <lineage>
        <taxon>Eukaryota</taxon>
        <taxon>Fungi</taxon>
        <taxon>Dikarya</taxon>
        <taxon>Ascomycota</taxon>
        <taxon>Pezizomycotina</taxon>
        <taxon>Lecanoromycetes</taxon>
        <taxon>OSLEUM clade</taxon>
        <taxon>Lecanoromycetidae</taxon>
        <taxon>Lecanorales</taxon>
        <taxon>Lecanorineae</taxon>
        <taxon>Parmeliaceae</taxon>
        <taxon>Alectoria</taxon>
    </lineage>
</organism>
<evidence type="ECO:0000313" key="3">
    <source>
        <dbReference type="Proteomes" id="UP000664203"/>
    </source>
</evidence>
<sequence length="668" mass="76479">MESQNRDEDVDLSMITDDENLRLPSRRISTRAGKRPLYLKDEEEHNVPEWEKAASRQEEYRNKEDIDGDRFSEDQDSNQSDKAQQRSTSSIMIKKKARVPQAEPYEIKTDELGNEWFCMAGKEQKTVYHSDIRYDLEHFSEGSIPRDGPRKTPSPSLITPLTLADYKSMLGAGTDDKTSYHPLFDFCGKERADRPDCLFYLKKPITRQDKQPTTYLEWKGRIVLDYRGQPVRVLGLPLTISSKIGDEEARLECMLRSDPNVTWDDILARILRRGDTVEKARKVRNALNMHVVRFRKIARLISFDPKFGSETLETYLLTTMTAEMVVKNSTKGLSDLVNRSGETSYIELLNLGGKSQARKESKKVGELEKKREESRKQVRGKLRRADKWAQARSAMDAQNPVPKPSIYGKMRCTAIEAIVAFKLESLNQHRRDGSVAYNGRSAVDHAAPAYPFDNARMGEFFGSQAYYHDKSFLLPDPNDPYGILSSPTVTAAQTCIVDFLLEPARLQYRMSTLVDDGFGNYKPIFMTNPYDSYWQQLQTLQNAFEQHRAEVGRDGPPPVLYGLLKLTYDTMIWNTNDVPVLALVRQSIDSTTKTFINWQRRQVERQRAKLLQHHRDLDDDKTDGAGHNDDEGRDDLRTDKEEGGEDDVEMKEGGEAEEEEDEKGEVGL</sequence>
<dbReference type="AlphaFoldDB" id="A0A8H3F188"/>
<protein>
    <submittedName>
        <fullName evidence="2">Uncharacterized protein</fullName>
    </submittedName>
</protein>
<keyword evidence="3" id="KW-1185">Reference proteome</keyword>